<keyword evidence="8" id="KW-1133">Transmembrane helix</keyword>
<evidence type="ECO:0000256" key="4">
    <source>
        <dbReference type="ARBA" id="ARBA00022475"/>
    </source>
</evidence>
<evidence type="ECO:0000313" key="11">
    <source>
        <dbReference type="Proteomes" id="UP000046393"/>
    </source>
</evidence>
<dbReference type="Proteomes" id="UP000046393">
    <property type="component" value="Unplaced"/>
</dbReference>
<proteinExistence type="predicted"/>
<comment type="subcellular location">
    <subcellularLocation>
        <location evidence="1">Cell membrane</location>
        <topology evidence="1">Single-pass type I membrane protein</topology>
    </subcellularLocation>
</comment>
<evidence type="ECO:0000256" key="1">
    <source>
        <dbReference type="ARBA" id="ARBA00004251"/>
    </source>
</evidence>
<evidence type="ECO:0000313" key="12">
    <source>
        <dbReference type="WBParaSite" id="SMUV_0000296601-mRNA-1"/>
    </source>
</evidence>
<dbReference type="PANTHER" id="PTHR14995">
    <property type="entry name" value="AMNIONLESS"/>
    <property type="match status" value="1"/>
</dbReference>
<organism evidence="11 12">
    <name type="scientific">Syphacia muris</name>
    <dbReference type="NCBI Taxonomy" id="451379"/>
    <lineage>
        <taxon>Eukaryota</taxon>
        <taxon>Metazoa</taxon>
        <taxon>Ecdysozoa</taxon>
        <taxon>Nematoda</taxon>
        <taxon>Chromadorea</taxon>
        <taxon>Rhabditida</taxon>
        <taxon>Spirurina</taxon>
        <taxon>Oxyuridomorpha</taxon>
        <taxon>Oxyuroidea</taxon>
        <taxon>Oxyuridae</taxon>
        <taxon>Syphacia</taxon>
    </lineage>
</organism>
<evidence type="ECO:0000256" key="7">
    <source>
        <dbReference type="ARBA" id="ARBA00022927"/>
    </source>
</evidence>
<reference evidence="12" key="1">
    <citation type="submission" date="2017-02" db="UniProtKB">
        <authorList>
            <consortium name="WormBaseParasite"/>
        </authorList>
    </citation>
    <scope>IDENTIFICATION</scope>
</reference>
<accession>A0A0N5AFB8</accession>
<feature type="chain" id="PRO_5005893213" description="Protein amnionless" evidence="10">
    <location>
        <begin position="18"/>
        <end position="130"/>
    </location>
</feature>
<dbReference type="GO" id="GO:0006898">
    <property type="term" value="P:receptor-mediated endocytosis"/>
    <property type="evidence" value="ECO:0007669"/>
    <property type="project" value="TreeGrafter"/>
</dbReference>
<keyword evidence="11" id="KW-1185">Reference proteome</keyword>
<keyword evidence="3" id="KW-0813">Transport</keyword>
<keyword evidence="5" id="KW-0812">Transmembrane</keyword>
<dbReference type="WBParaSite" id="SMUV_0000296601-mRNA-1">
    <property type="protein sequence ID" value="SMUV_0000296601-mRNA-1"/>
    <property type="gene ID" value="SMUV_0000296601"/>
</dbReference>
<evidence type="ECO:0000256" key="2">
    <source>
        <dbReference type="ARBA" id="ARBA00021200"/>
    </source>
</evidence>
<keyword evidence="6 10" id="KW-0732">Signal</keyword>
<evidence type="ECO:0000256" key="8">
    <source>
        <dbReference type="ARBA" id="ARBA00022989"/>
    </source>
</evidence>
<dbReference type="GO" id="GO:0016324">
    <property type="term" value="C:apical plasma membrane"/>
    <property type="evidence" value="ECO:0007669"/>
    <property type="project" value="TreeGrafter"/>
</dbReference>
<sequence>MIKTVLLLFYCFTALECRTFEFLPSSSMNSAFSWDSGHQPCTGDRILFSDSQSVITIWSQSMIFDELLLPANGVIYFDNNVTIGASSQRQCTRRRINEGFCLSEYSLFDAEIIKTSQLMINTYRKAWIKG</sequence>
<dbReference type="InterPro" id="IPR026112">
    <property type="entry name" value="AMN"/>
</dbReference>
<dbReference type="Pfam" id="PF14828">
    <property type="entry name" value="Amnionless"/>
    <property type="match status" value="1"/>
</dbReference>
<dbReference type="GO" id="GO:0015031">
    <property type="term" value="P:protein transport"/>
    <property type="evidence" value="ECO:0007669"/>
    <property type="project" value="UniProtKB-KW"/>
</dbReference>
<keyword evidence="4" id="KW-1003">Cell membrane</keyword>
<dbReference type="AlphaFoldDB" id="A0A0N5AFB8"/>
<evidence type="ECO:0000256" key="3">
    <source>
        <dbReference type="ARBA" id="ARBA00022448"/>
    </source>
</evidence>
<name>A0A0N5AFB8_9BILA</name>
<dbReference type="PANTHER" id="PTHR14995:SF2">
    <property type="entry name" value="PROTEIN AMNIONLESS"/>
    <property type="match status" value="1"/>
</dbReference>
<feature type="signal peptide" evidence="10">
    <location>
        <begin position="1"/>
        <end position="17"/>
    </location>
</feature>
<evidence type="ECO:0000256" key="6">
    <source>
        <dbReference type="ARBA" id="ARBA00022729"/>
    </source>
</evidence>
<dbReference type="GO" id="GO:0030139">
    <property type="term" value="C:endocytic vesicle"/>
    <property type="evidence" value="ECO:0007669"/>
    <property type="project" value="TreeGrafter"/>
</dbReference>
<evidence type="ECO:0000256" key="9">
    <source>
        <dbReference type="ARBA" id="ARBA00023136"/>
    </source>
</evidence>
<keyword evidence="9" id="KW-0472">Membrane</keyword>
<evidence type="ECO:0000256" key="5">
    <source>
        <dbReference type="ARBA" id="ARBA00022692"/>
    </source>
</evidence>
<protein>
    <recommendedName>
        <fullName evidence="2">Protein amnionless</fullName>
    </recommendedName>
</protein>
<keyword evidence="7" id="KW-0653">Protein transport</keyword>
<evidence type="ECO:0000256" key="10">
    <source>
        <dbReference type="SAM" id="SignalP"/>
    </source>
</evidence>